<reference evidence="1" key="1">
    <citation type="journal article" date="2023" name="Mol. Biol. Evol.">
        <title>Third-Generation Sequencing Reveals the Adaptive Role of the Epigenome in Three Deep-Sea Polychaetes.</title>
        <authorList>
            <person name="Perez M."/>
            <person name="Aroh O."/>
            <person name="Sun Y."/>
            <person name="Lan Y."/>
            <person name="Juniper S.K."/>
            <person name="Young C.R."/>
            <person name="Angers B."/>
            <person name="Qian P.Y."/>
        </authorList>
    </citation>
    <scope>NUCLEOTIDE SEQUENCE</scope>
    <source>
        <strain evidence="1">R07B-5</strain>
    </source>
</reference>
<proteinExistence type="predicted"/>
<dbReference type="EMBL" id="JAODUO010000859">
    <property type="protein sequence ID" value="KAK2173655.1"/>
    <property type="molecule type" value="Genomic_DNA"/>
</dbReference>
<protein>
    <submittedName>
        <fullName evidence="1">Uncharacterized protein</fullName>
    </submittedName>
</protein>
<evidence type="ECO:0000313" key="1">
    <source>
        <dbReference type="EMBL" id="KAK2173655.1"/>
    </source>
</evidence>
<dbReference type="Proteomes" id="UP001209878">
    <property type="component" value="Unassembled WGS sequence"/>
</dbReference>
<gene>
    <name evidence="1" type="ORF">NP493_859g01049</name>
</gene>
<evidence type="ECO:0000313" key="2">
    <source>
        <dbReference type="Proteomes" id="UP001209878"/>
    </source>
</evidence>
<name>A0AAD9KN00_RIDPI</name>
<comment type="caution">
    <text evidence="1">The sequence shown here is derived from an EMBL/GenBank/DDBJ whole genome shotgun (WGS) entry which is preliminary data.</text>
</comment>
<keyword evidence="2" id="KW-1185">Reference proteome</keyword>
<organism evidence="1 2">
    <name type="scientific">Ridgeia piscesae</name>
    <name type="common">Tubeworm</name>
    <dbReference type="NCBI Taxonomy" id="27915"/>
    <lineage>
        <taxon>Eukaryota</taxon>
        <taxon>Metazoa</taxon>
        <taxon>Spiralia</taxon>
        <taxon>Lophotrochozoa</taxon>
        <taxon>Annelida</taxon>
        <taxon>Polychaeta</taxon>
        <taxon>Sedentaria</taxon>
        <taxon>Canalipalpata</taxon>
        <taxon>Sabellida</taxon>
        <taxon>Siboglinidae</taxon>
        <taxon>Ridgeia</taxon>
    </lineage>
</organism>
<accession>A0AAD9KN00</accession>
<dbReference type="AlphaFoldDB" id="A0AAD9KN00"/>
<sequence length="34" mass="3735">MDPGSIFYGDPFSIYSIWTPIEYGPGSIFYGGSI</sequence>